<comment type="caution">
    <text evidence="1">The sequence shown here is derived from an EMBL/GenBank/DDBJ whole genome shotgun (WGS) entry which is preliminary data.</text>
</comment>
<keyword evidence="2" id="KW-1185">Reference proteome</keyword>
<evidence type="ECO:0000313" key="2">
    <source>
        <dbReference type="Proteomes" id="UP000216478"/>
    </source>
</evidence>
<proteinExistence type="predicted"/>
<accession>A0A256F6M9</accession>
<dbReference type="AlphaFoldDB" id="A0A256F6M9"/>
<protein>
    <submittedName>
        <fullName evidence="1">Uncharacterized protein</fullName>
    </submittedName>
</protein>
<name>A0A256F6M9_9HYPH</name>
<reference evidence="1 2" key="1">
    <citation type="submission" date="2017-07" db="EMBL/GenBank/DDBJ databases">
        <title>Phylogenetic study on the rhizospheric bacterium Ochrobactrum sp. A44.</title>
        <authorList>
            <person name="Krzyzanowska D.M."/>
            <person name="Ossowicki A."/>
            <person name="Rajewska M."/>
            <person name="Maciag T."/>
            <person name="Kaczynski Z."/>
            <person name="Czerwicka M."/>
            <person name="Jafra S."/>
        </authorList>
    </citation>
    <scope>NUCLEOTIDE SEQUENCE [LARGE SCALE GENOMIC DNA]</scope>
    <source>
        <strain evidence="1 2">OgA9a</strain>
    </source>
</reference>
<sequence length="40" mass="4722">MFIAINEERNRYNWVAVAANGRIKHGERRVIALVLFKSMF</sequence>
<gene>
    <name evidence="1" type="ORF">CEV33_1971</name>
</gene>
<dbReference type="Proteomes" id="UP000216478">
    <property type="component" value="Unassembled WGS sequence"/>
</dbReference>
<organism evidence="1 2">
    <name type="scientific">Brucella grignonensis</name>
    <dbReference type="NCBI Taxonomy" id="94627"/>
    <lineage>
        <taxon>Bacteria</taxon>
        <taxon>Pseudomonadati</taxon>
        <taxon>Pseudomonadota</taxon>
        <taxon>Alphaproteobacteria</taxon>
        <taxon>Hyphomicrobiales</taxon>
        <taxon>Brucellaceae</taxon>
        <taxon>Brucella/Ochrobactrum group</taxon>
        <taxon>Brucella</taxon>
    </lineage>
</organism>
<evidence type="ECO:0000313" key="1">
    <source>
        <dbReference type="EMBL" id="OYR10509.1"/>
    </source>
</evidence>
<dbReference type="EMBL" id="NNRL01000163">
    <property type="protein sequence ID" value="OYR10509.1"/>
    <property type="molecule type" value="Genomic_DNA"/>
</dbReference>